<feature type="compositionally biased region" description="Gly residues" evidence="1">
    <location>
        <begin position="294"/>
        <end position="303"/>
    </location>
</feature>
<keyword evidence="3" id="KW-1185">Reference proteome</keyword>
<organism evidence="2 3">
    <name type="scientific">Coptis chinensis</name>
    <dbReference type="NCBI Taxonomy" id="261450"/>
    <lineage>
        <taxon>Eukaryota</taxon>
        <taxon>Viridiplantae</taxon>
        <taxon>Streptophyta</taxon>
        <taxon>Embryophyta</taxon>
        <taxon>Tracheophyta</taxon>
        <taxon>Spermatophyta</taxon>
        <taxon>Magnoliopsida</taxon>
        <taxon>Ranunculales</taxon>
        <taxon>Ranunculaceae</taxon>
        <taxon>Coptidoideae</taxon>
        <taxon>Coptis</taxon>
    </lineage>
</organism>
<dbReference type="OrthoDB" id="2012664at2759"/>
<evidence type="ECO:0000256" key="1">
    <source>
        <dbReference type="SAM" id="MobiDB-lite"/>
    </source>
</evidence>
<feature type="region of interest" description="Disordered" evidence="1">
    <location>
        <begin position="261"/>
        <end position="303"/>
    </location>
</feature>
<reference evidence="2 3" key="1">
    <citation type="submission" date="2020-10" db="EMBL/GenBank/DDBJ databases">
        <title>The Coptis chinensis genome and diversification of protoberbering-type alkaloids.</title>
        <authorList>
            <person name="Wang B."/>
            <person name="Shu S."/>
            <person name="Song C."/>
            <person name="Liu Y."/>
        </authorList>
    </citation>
    <scope>NUCLEOTIDE SEQUENCE [LARGE SCALE GENOMIC DNA]</scope>
    <source>
        <strain evidence="2">HL-2020</strain>
        <tissue evidence="2">Leaf</tissue>
    </source>
</reference>
<evidence type="ECO:0000313" key="3">
    <source>
        <dbReference type="Proteomes" id="UP000631114"/>
    </source>
</evidence>
<evidence type="ECO:0000313" key="2">
    <source>
        <dbReference type="EMBL" id="KAF9604388.1"/>
    </source>
</evidence>
<protein>
    <recommendedName>
        <fullName evidence="4">BED-type domain-containing protein</fullName>
    </recommendedName>
</protein>
<feature type="compositionally biased region" description="Acidic residues" evidence="1">
    <location>
        <begin position="280"/>
        <end position="289"/>
    </location>
</feature>
<proteinExistence type="predicted"/>
<dbReference type="AlphaFoldDB" id="A0A835LQJ4"/>
<feature type="compositionally biased region" description="Polar residues" evidence="1">
    <location>
        <begin position="266"/>
        <end position="276"/>
    </location>
</feature>
<gene>
    <name evidence="2" type="ORF">IFM89_006397</name>
</gene>
<evidence type="ECO:0008006" key="4">
    <source>
        <dbReference type="Google" id="ProtNLM"/>
    </source>
</evidence>
<feature type="region of interest" description="Disordered" evidence="1">
    <location>
        <begin position="24"/>
        <end position="43"/>
    </location>
</feature>
<name>A0A835LQJ4_9MAGN</name>
<dbReference type="EMBL" id="JADFTS010000005">
    <property type="protein sequence ID" value="KAF9604388.1"/>
    <property type="molecule type" value="Genomic_DNA"/>
</dbReference>
<comment type="caution">
    <text evidence="2">The sequence shown here is derived from an EMBL/GenBank/DDBJ whole genome shotgun (WGS) entry which is preliminary data.</text>
</comment>
<accession>A0A835LQJ4</accession>
<sequence>MVDSWVKKTEGKIVDLAVAEASRLEMSSSRASNEPVASAATTTSMKRKLNDMAWEWGECRDPNNKKFVWYTLCDKRISGGINRLKEHLVHKKGNVTSCLKRQDEDDDVVEEQDICSGGGNRNQSISIGRRKAIDNVRGPLDQLLTTDNMKQSTLDKNNPQKQVLKKKAWLCITKWAYEVGLPFNAVRPPNFTKMIHAIGEYGREKRFKERLADSDSDHILLKEIDKNDDCIIPSETQFEDFVVEGDDLTWKQVRAARGADIDVGPSTRNRNRNSVTIRDEADDEEDEVDFEAHTGGGEQGEGN</sequence>
<dbReference type="Proteomes" id="UP000631114">
    <property type="component" value="Unassembled WGS sequence"/>
</dbReference>